<sequence>MRRVFLFAFAAFFALSATWALTVPLGSTIDEGAHMTWAAAVADGQLAPSRYDVPWGHDVLWVTARVRVPEVIADLGVTSGCSARDPQAPATCSSPTSASDSSRMVASKTIMSLYNPLYYAAVGWPVYVLPGLDGLYAMRLISALICSLLVACAAVVALRIGRVAFAGVLVAATPMVLAQAGSVNPNGPEAAGGLLAFTALCALAFDPEPALVRSRLWFFALGAGVVAIVRPAGLEWLAVIAVMAVLLPGARPAYQLVRDRRSWPALGALLLAVLYAAAWMFTRGGLNSIPLPNGDKYTLKDSLEDSVRGTPGMLRSMIGPFSTSDTFYPFGTEAAWLLLLGFLLLCAALFATRRQLLVLGLWFAGVLLMPLVANALTGPGLINLWQGRYGLWFAVGLPVYAAMVVEKRLAAWAPVVERRLTPIMVATVVAGHLAIFWFEARRYGVGQAGSALPLHFTWEPPMTWAGEGLLFAVGLALLGFLAWRGTARRDGSVPPQDLAVQPPPDVTGSMTAIQAAV</sequence>
<name>A0A941EEQ6_9ACTN</name>
<dbReference type="EMBL" id="JAGSOH010000073">
    <property type="protein sequence ID" value="MBR7829053.1"/>
    <property type="molecule type" value="Genomic_DNA"/>
</dbReference>
<feature type="transmembrane region" description="Helical" evidence="1">
    <location>
        <begin position="389"/>
        <end position="408"/>
    </location>
</feature>
<feature type="transmembrane region" description="Helical" evidence="1">
    <location>
        <begin position="263"/>
        <end position="282"/>
    </location>
</feature>
<keyword evidence="4" id="KW-1185">Reference proteome</keyword>
<evidence type="ECO:0000313" key="4">
    <source>
        <dbReference type="Proteomes" id="UP000676325"/>
    </source>
</evidence>
<keyword evidence="1" id="KW-1133">Transmembrane helix</keyword>
<accession>A0A941EEQ6</accession>
<keyword evidence="1" id="KW-0472">Membrane</keyword>
<dbReference type="Proteomes" id="UP000676325">
    <property type="component" value="Unassembled WGS sequence"/>
</dbReference>
<keyword evidence="1" id="KW-0812">Transmembrane</keyword>
<dbReference type="AlphaFoldDB" id="A0A941EEQ6"/>
<feature type="transmembrane region" description="Helical" evidence="1">
    <location>
        <begin position="356"/>
        <end position="377"/>
    </location>
</feature>
<dbReference type="RefSeq" id="WP_212520189.1">
    <property type="nucleotide sequence ID" value="NZ_JAGSOH010000073.1"/>
</dbReference>
<feature type="chain" id="PRO_5039532888" evidence="2">
    <location>
        <begin position="20"/>
        <end position="517"/>
    </location>
</feature>
<feature type="transmembrane region" description="Helical" evidence="1">
    <location>
        <begin position="462"/>
        <end position="483"/>
    </location>
</feature>
<dbReference type="InterPro" id="IPR018674">
    <property type="entry name" value="DUF2142_membrane"/>
</dbReference>
<feature type="transmembrane region" description="Helical" evidence="1">
    <location>
        <begin position="334"/>
        <end position="351"/>
    </location>
</feature>
<feature type="transmembrane region" description="Helical" evidence="1">
    <location>
        <begin position="420"/>
        <end position="438"/>
    </location>
</feature>
<protein>
    <submittedName>
        <fullName evidence="3">DUF2142 domain-containing protein</fullName>
    </submittedName>
</protein>
<evidence type="ECO:0000256" key="2">
    <source>
        <dbReference type="SAM" id="SignalP"/>
    </source>
</evidence>
<feature type="transmembrane region" description="Helical" evidence="1">
    <location>
        <begin position="163"/>
        <end position="181"/>
    </location>
</feature>
<feature type="transmembrane region" description="Helical" evidence="1">
    <location>
        <begin position="236"/>
        <end position="254"/>
    </location>
</feature>
<comment type="caution">
    <text evidence="3">The sequence shown here is derived from an EMBL/GenBank/DDBJ whole genome shotgun (WGS) entry which is preliminary data.</text>
</comment>
<gene>
    <name evidence="3" type="ORF">KDK95_22290</name>
</gene>
<evidence type="ECO:0000256" key="1">
    <source>
        <dbReference type="SAM" id="Phobius"/>
    </source>
</evidence>
<dbReference type="Pfam" id="PF09913">
    <property type="entry name" value="DUF2142"/>
    <property type="match status" value="1"/>
</dbReference>
<reference evidence="3" key="1">
    <citation type="submission" date="2021-04" db="EMBL/GenBank/DDBJ databases">
        <title>Genome based classification of Actinospica acidithermotolerans sp. nov., an actinobacterium isolated from an Indonesian hot spring.</title>
        <authorList>
            <person name="Kusuma A.B."/>
            <person name="Putra K.E."/>
            <person name="Nafisah S."/>
            <person name="Loh J."/>
            <person name="Nouioui I."/>
            <person name="Goodfellow M."/>
        </authorList>
    </citation>
    <scope>NUCLEOTIDE SEQUENCE</scope>
    <source>
        <strain evidence="3">MGRD01-02</strain>
    </source>
</reference>
<keyword evidence="2" id="KW-0732">Signal</keyword>
<evidence type="ECO:0000313" key="3">
    <source>
        <dbReference type="EMBL" id="MBR7829053.1"/>
    </source>
</evidence>
<organism evidence="3 4">
    <name type="scientific">Actinospica acidithermotolerans</name>
    <dbReference type="NCBI Taxonomy" id="2828514"/>
    <lineage>
        <taxon>Bacteria</taxon>
        <taxon>Bacillati</taxon>
        <taxon>Actinomycetota</taxon>
        <taxon>Actinomycetes</taxon>
        <taxon>Catenulisporales</taxon>
        <taxon>Actinospicaceae</taxon>
        <taxon>Actinospica</taxon>
    </lineage>
</organism>
<feature type="transmembrane region" description="Helical" evidence="1">
    <location>
        <begin position="136"/>
        <end position="156"/>
    </location>
</feature>
<feature type="signal peptide" evidence="2">
    <location>
        <begin position="1"/>
        <end position="19"/>
    </location>
</feature>
<proteinExistence type="predicted"/>